<dbReference type="Pfam" id="PF01794">
    <property type="entry name" value="Ferric_reduct"/>
    <property type="match status" value="1"/>
</dbReference>
<dbReference type="InterPro" id="IPR039261">
    <property type="entry name" value="FNR_nucleotide-bd"/>
</dbReference>
<keyword evidence="7 9" id="KW-0472">Membrane</keyword>
<evidence type="ECO:0000256" key="7">
    <source>
        <dbReference type="ARBA" id="ARBA00023136"/>
    </source>
</evidence>
<evidence type="ECO:0000256" key="3">
    <source>
        <dbReference type="ARBA" id="ARBA00022982"/>
    </source>
</evidence>
<evidence type="ECO:0000259" key="10">
    <source>
        <dbReference type="PROSITE" id="PS51384"/>
    </source>
</evidence>
<dbReference type="Pfam" id="PF24539">
    <property type="entry name" value="DUF7600"/>
    <property type="match status" value="1"/>
</dbReference>
<evidence type="ECO:0000256" key="6">
    <source>
        <dbReference type="ARBA" id="ARBA00023065"/>
    </source>
</evidence>
<protein>
    <submittedName>
        <fullName evidence="11">FAD binding protein</fullName>
    </submittedName>
</protein>
<dbReference type="InterPro" id="IPR017927">
    <property type="entry name" value="FAD-bd_FR_type"/>
</dbReference>
<keyword evidence="4 9" id="KW-1133">Transmembrane helix</keyword>
<feature type="region of interest" description="Disordered" evidence="8">
    <location>
        <begin position="781"/>
        <end position="802"/>
    </location>
</feature>
<dbReference type="Proteomes" id="UP001433268">
    <property type="component" value="Unassembled WGS sequence"/>
</dbReference>
<dbReference type="InterPro" id="IPR050369">
    <property type="entry name" value="RBOH/FRE"/>
</dbReference>
<evidence type="ECO:0000313" key="12">
    <source>
        <dbReference type="Proteomes" id="UP001433268"/>
    </source>
</evidence>
<evidence type="ECO:0000256" key="4">
    <source>
        <dbReference type="ARBA" id="ARBA00022989"/>
    </source>
</evidence>
<dbReference type="InterPro" id="IPR056021">
    <property type="entry name" value="DUF7600"/>
</dbReference>
<evidence type="ECO:0000256" key="9">
    <source>
        <dbReference type="SAM" id="Phobius"/>
    </source>
</evidence>
<evidence type="ECO:0000256" key="2">
    <source>
        <dbReference type="ARBA" id="ARBA00022692"/>
    </source>
</evidence>
<dbReference type="SFLD" id="SFLDG01169">
    <property type="entry name" value="NADPH_oxidase_subgroup_(NOX)"/>
    <property type="match status" value="1"/>
</dbReference>
<dbReference type="GeneID" id="92047176"/>
<dbReference type="SUPFAM" id="SSF63380">
    <property type="entry name" value="Riboflavin synthase domain-like"/>
    <property type="match status" value="1"/>
</dbReference>
<feature type="transmembrane region" description="Helical" evidence="9">
    <location>
        <begin position="143"/>
        <end position="164"/>
    </location>
</feature>
<feature type="transmembrane region" description="Helical" evidence="9">
    <location>
        <begin position="60"/>
        <end position="84"/>
    </location>
</feature>
<evidence type="ECO:0000256" key="8">
    <source>
        <dbReference type="SAM" id="MobiDB-lite"/>
    </source>
</evidence>
<sequence length="1115" mass="124228">MGGSSESLGSLVKKQFTTSKIIFHILFWGMHWGMFAFGWYKQFATPALAPLNTLRFSVWMSRGAGLVLSIDGTLILLPVCRTIMRWIRPKLRFLPLDENLWFHRQVAYAMLMFTVIHVSAHYVNFYNVEKTQIRPETAIQIHYTQAGGVTGHTMCLCMLLMYTTAHHRIRQQSFETFWYTHHLFIPFLLGLYTHTTSCFVRDTADPISPFAGDEFWNHCLGYEGWRWELFAGGFYLIERLYREIRAKKSTKITRVVRHPYDVVEIQFNKPSFKYKAGQWLFLQVPSVSAYQWHPFTITSCPYDPYVSVHVRQVGDFTRALGDAVGAGQAQSKLYDGVDPMGMYEVALQNGQQMPLLRIDGPYGAPAEDVFDNEIAVLIGTGIGVTPWASILKNIWHSRNGPNPPTRLRRVEFIWVCKDTGSFEWFQTLLSSLEEQSAEAARVPGSNGIEFLKIHTYLTQKLDIDTTQNIVLNSVGAEVDPLTELKSRTNFGRPDFRRMFETMRDGIMDRTYINGLESSMQTTVGVYFCGPSAAARDIQKAARTATSREPVDLRLLWLRQPPPQHWRRDLGPYYRAVYCTGDPDDVDPTTTTTTTLGTAASATIGSNRPRLSGVGYHQVNSAENSVPPLAHQRYNDPDLDPSTCVTIRDIRPPGPDVPPEERAGYAWGFLFHEACWALLEQALKPDDMNAAAGADAGNGDIGPLRHRAAQLGPQLRGLYMGTVKDQCKGEHFVLMGPNSNLVIPSTYANPFRIPEVQKIVESFRIRHDDVIKESVAAATATVGAGTPTAPSNETPPSIEGSNDGVASLIDGTIKANDDPFARLPQELRELLLCYLATPDFANLRAASREIAGLPLSQPFFRSRFWPGRELHVFFDAFLLPPPRCAAPTGPGCTGTSRRTCGITSMGHLEGIIGRGGRGQTKTIGSDLNSRWWDLDAPELMMDWKAVKTARCRAPEDFGELGRVLHRVEVELPANQPVRGIYVSLVPFFGARYISGLRFVFEHSGGGAAAADVELGYVLRGKKKQQHYADNGCEEYLAVNGETLVGFYAAIDECGFRALSLLTAKNTMSEYVDWVGELGALPAVAIKTRGAGLRRVRAAFDGFRMQALFVPAVESGQ</sequence>
<dbReference type="SUPFAM" id="SSF52343">
    <property type="entry name" value="Ferredoxin reductase-like, C-terminal NADP-linked domain"/>
    <property type="match status" value="1"/>
</dbReference>
<dbReference type="InterPro" id="IPR013121">
    <property type="entry name" value="Fe_red_NAD-bd_6"/>
</dbReference>
<feature type="transmembrane region" description="Helical" evidence="9">
    <location>
        <begin position="21"/>
        <end position="40"/>
    </location>
</feature>
<dbReference type="PANTHER" id="PTHR11972">
    <property type="entry name" value="NADPH OXIDASE"/>
    <property type="match status" value="1"/>
</dbReference>
<dbReference type="SFLD" id="SFLDS00052">
    <property type="entry name" value="Ferric_Reductase_Domain"/>
    <property type="match status" value="1"/>
</dbReference>
<keyword evidence="3" id="KW-0249">Electron transport</keyword>
<keyword evidence="2 9" id="KW-0812">Transmembrane</keyword>
<feature type="transmembrane region" description="Helical" evidence="9">
    <location>
        <begin position="105"/>
        <end position="123"/>
    </location>
</feature>
<gene>
    <name evidence="11" type="ORF">PG997_009801</name>
</gene>
<dbReference type="InterPro" id="IPR013130">
    <property type="entry name" value="Fe3_Rdtase_TM_dom"/>
</dbReference>
<keyword evidence="5" id="KW-0560">Oxidoreductase</keyword>
<dbReference type="PANTHER" id="PTHR11972:SF39">
    <property type="entry name" value="FAD-BINDING FR-TYPE DOMAIN-CONTAINING PROTEIN"/>
    <property type="match status" value="1"/>
</dbReference>
<dbReference type="RefSeq" id="XP_066666078.1">
    <property type="nucleotide sequence ID" value="XM_066814116.1"/>
</dbReference>
<organism evidence="11 12">
    <name type="scientific">Apiospora hydei</name>
    <dbReference type="NCBI Taxonomy" id="1337664"/>
    <lineage>
        <taxon>Eukaryota</taxon>
        <taxon>Fungi</taxon>
        <taxon>Dikarya</taxon>
        <taxon>Ascomycota</taxon>
        <taxon>Pezizomycotina</taxon>
        <taxon>Sordariomycetes</taxon>
        <taxon>Xylariomycetidae</taxon>
        <taxon>Amphisphaeriales</taxon>
        <taxon>Apiosporaceae</taxon>
        <taxon>Apiospora</taxon>
    </lineage>
</organism>
<dbReference type="Pfam" id="PF08030">
    <property type="entry name" value="NAD_binding_6"/>
    <property type="match status" value="1"/>
</dbReference>
<comment type="caution">
    <text evidence="11">The sequence shown here is derived from an EMBL/GenBank/DDBJ whole genome shotgun (WGS) entry which is preliminary data.</text>
</comment>
<dbReference type="Gene3D" id="3.40.50.80">
    <property type="entry name" value="Nucleotide-binding domain of ferredoxin-NADP reductase (FNR) module"/>
    <property type="match status" value="1"/>
</dbReference>
<accession>A0ABR1VZ56</accession>
<dbReference type="CDD" id="cd06186">
    <property type="entry name" value="NOX_Duox_like_FAD_NADP"/>
    <property type="match status" value="1"/>
</dbReference>
<feature type="domain" description="FAD-binding FR-type" evidence="10">
    <location>
        <begin position="245"/>
        <end position="368"/>
    </location>
</feature>
<keyword evidence="12" id="KW-1185">Reference proteome</keyword>
<name>A0ABR1VZ56_9PEZI</name>
<evidence type="ECO:0000256" key="1">
    <source>
        <dbReference type="ARBA" id="ARBA00004141"/>
    </source>
</evidence>
<reference evidence="11 12" key="1">
    <citation type="submission" date="2023-01" db="EMBL/GenBank/DDBJ databases">
        <title>Analysis of 21 Apiospora genomes using comparative genomics revels a genus with tremendous synthesis potential of carbohydrate active enzymes and secondary metabolites.</title>
        <authorList>
            <person name="Sorensen T."/>
        </authorList>
    </citation>
    <scope>NUCLEOTIDE SEQUENCE [LARGE SCALE GENOMIC DNA]</scope>
    <source>
        <strain evidence="11 12">CBS 114990</strain>
    </source>
</reference>
<keyword evidence="6" id="KW-0406">Ion transport</keyword>
<dbReference type="EMBL" id="JAQQWN010000007">
    <property type="protein sequence ID" value="KAK8075138.1"/>
    <property type="molecule type" value="Genomic_DNA"/>
</dbReference>
<dbReference type="PROSITE" id="PS51384">
    <property type="entry name" value="FAD_FR"/>
    <property type="match status" value="1"/>
</dbReference>
<comment type="subcellular location">
    <subcellularLocation>
        <location evidence="1">Membrane</location>
        <topology evidence="1">Multi-pass membrane protein</topology>
    </subcellularLocation>
</comment>
<dbReference type="InterPro" id="IPR013112">
    <property type="entry name" value="FAD-bd_8"/>
</dbReference>
<dbReference type="Gene3D" id="2.40.30.10">
    <property type="entry name" value="Translation factors"/>
    <property type="match status" value="1"/>
</dbReference>
<dbReference type="Pfam" id="PF08022">
    <property type="entry name" value="FAD_binding_8"/>
    <property type="match status" value="1"/>
</dbReference>
<proteinExistence type="predicted"/>
<evidence type="ECO:0000313" key="11">
    <source>
        <dbReference type="EMBL" id="KAK8075138.1"/>
    </source>
</evidence>
<dbReference type="InterPro" id="IPR017938">
    <property type="entry name" value="Riboflavin_synthase-like_b-brl"/>
</dbReference>
<keyword evidence="6" id="KW-0813">Transport</keyword>
<evidence type="ECO:0000256" key="5">
    <source>
        <dbReference type="ARBA" id="ARBA00023002"/>
    </source>
</evidence>
<feature type="transmembrane region" description="Helical" evidence="9">
    <location>
        <begin position="176"/>
        <end position="193"/>
    </location>
</feature>